<gene>
    <name evidence="2" type="ORF">GCM10009544_16940</name>
</gene>
<reference evidence="2 3" key="1">
    <citation type="journal article" date="2019" name="Int. J. Syst. Evol. Microbiol.">
        <title>The Global Catalogue of Microorganisms (GCM) 10K type strain sequencing project: providing services to taxonomists for standard genome sequencing and annotation.</title>
        <authorList>
            <consortium name="The Broad Institute Genomics Platform"/>
            <consortium name="The Broad Institute Genome Sequencing Center for Infectious Disease"/>
            <person name="Wu L."/>
            <person name="Ma J."/>
        </authorList>
    </citation>
    <scope>NUCLEOTIDE SEQUENCE [LARGE SCALE GENOMIC DNA]</scope>
    <source>
        <strain evidence="2 3">JCM 10649</strain>
    </source>
</reference>
<comment type="caution">
    <text evidence="2">The sequence shown here is derived from an EMBL/GenBank/DDBJ whole genome shotgun (WGS) entry which is preliminary data.</text>
</comment>
<evidence type="ECO:0000313" key="3">
    <source>
        <dbReference type="Proteomes" id="UP001499895"/>
    </source>
</evidence>
<keyword evidence="3" id="KW-1185">Reference proteome</keyword>
<proteinExistence type="predicted"/>
<accession>A0ABN0ZPK8</accession>
<dbReference type="EMBL" id="BAAAHB010000012">
    <property type="protein sequence ID" value="GAA0454803.1"/>
    <property type="molecule type" value="Genomic_DNA"/>
</dbReference>
<organism evidence="2 3">
    <name type="scientific">Streptomyces stramineus</name>
    <dbReference type="NCBI Taxonomy" id="173861"/>
    <lineage>
        <taxon>Bacteria</taxon>
        <taxon>Bacillati</taxon>
        <taxon>Actinomycetota</taxon>
        <taxon>Actinomycetes</taxon>
        <taxon>Kitasatosporales</taxon>
        <taxon>Streptomycetaceae</taxon>
        <taxon>Streptomyces</taxon>
    </lineage>
</organism>
<protein>
    <submittedName>
        <fullName evidence="2">Uncharacterized protein</fullName>
    </submittedName>
</protein>
<evidence type="ECO:0000256" key="1">
    <source>
        <dbReference type="SAM" id="MobiDB-lite"/>
    </source>
</evidence>
<name>A0ABN0ZPK8_9ACTN</name>
<dbReference type="Proteomes" id="UP001499895">
    <property type="component" value="Unassembled WGS sequence"/>
</dbReference>
<evidence type="ECO:0000313" key="2">
    <source>
        <dbReference type="EMBL" id="GAA0454803.1"/>
    </source>
</evidence>
<feature type="region of interest" description="Disordered" evidence="1">
    <location>
        <begin position="1"/>
        <end position="24"/>
    </location>
</feature>
<sequence>MVRWGQGWPAGTSSTRGKTNGVAPDLTVSMKSVGYDSITVDYERELAQFDGKDHRPLRT</sequence>